<dbReference type="InterPro" id="IPR027417">
    <property type="entry name" value="P-loop_NTPase"/>
</dbReference>
<dbReference type="GO" id="GO:0005319">
    <property type="term" value="F:lipid transporter activity"/>
    <property type="evidence" value="ECO:0007669"/>
    <property type="project" value="TreeGrafter"/>
</dbReference>
<dbReference type="EMBL" id="CAJNOE010000838">
    <property type="protein sequence ID" value="CAF1343722.1"/>
    <property type="molecule type" value="Genomic_DNA"/>
</dbReference>
<keyword evidence="6" id="KW-0067">ATP-binding</keyword>
<keyword evidence="4 9" id="KW-0812">Transmembrane</keyword>
<dbReference type="GO" id="GO:0016887">
    <property type="term" value="F:ATP hydrolysis activity"/>
    <property type="evidence" value="ECO:0007669"/>
    <property type="project" value="InterPro"/>
</dbReference>
<dbReference type="Gene3D" id="3.40.50.300">
    <property type="entry name" value="P-loop containing nucleotide triphosphate hydrolases"/>
    <property type="match status" value="1"/>
</dbReference>
<dbReference type="InterPro" id="IPR003439">
    <property type="entry name" value="ABC_transporter-like_ATP-bd"/>
</dbReference>
<evidence type="ECO:0000256" key="6">
    <source>
        <dbReference type="ARBA" id="ARBA00022840"/>
    </source>
</evidence>
<comment type="similarity">
    <text evidence="2">Belongs to the ABC transporter superfamily. ABCA family.</text>
</comment>
<evidence type="ECO:0000313" key="12">
    <source>
        <dbReference type="EMBL" id="CAF4071276.1"/>
    </source>
</evidence>
<dbReference type="InterPro" id="IPR026082">
    <property type="entry name" value="ABCA"/>
</dbReference>
<evidence type="ECO:0000256" key="7">
    <source>
        <dbReference type="ARBA" id="ARBA00022989"/>
    </source>
</evidence>
<evidence type="ECO:0000256" key="3">
    <source>
        <dbReference type="ARBA" id="ARBA00022448"/>
    </source>
</evidence>
<dbReference type="PANTHER" id="PTHR19229:SF250">
    <property type="entry name" value="ABC TRANSPORTER DOMAIN-CONTAINING PROTEIN-RELATED"/>
    <property type="match status" value="1"/>
</dbReference>
<proteinExistence type="inferred from homology"/>
<sequence length="410" mass="46735">MGGDSDSSLFKRIGDDIIDWNIAILVLHIVVFFFLLIIIDSGLLQFSFSCFYKSNFNENTLDDDVLTERHRVLRTQTHTFEDEENVDHLTVKNLVKYYPRRKVLAVDHLTFSARRGEAFGLLGYNGAGKTTTFRTVVGDITSTYGTPYIDGQSVRRRIRSTRHLGYCPQQDCSMDFLTVRDSLYLLARIRGVETSRLKSIVETMSSLFLLDPFFYNYIHQLSGGTKRRLHTAIALIGPPLVVILDEPTTGVDPNARQQMQEIFLNAVKAKLTIILTSHSMDECERVCNRLGIMLRGQFACLGTIQHLKSKFGRGYTIEIKVHTTPEDANALIIQNVQRFLLSQQQYQIEVKEITHSTGLFQCGQSTPAELFQLLEENKQQLQIETYTISQTTLEHVFLSFGKQIQTNTDE</sequence>
<accession>A0A815GR83</accession>
<dbReference type="EMBL" id="CAJOBB010004039">
    <property type="protein sequence ID" value="CAF4071276.1"/>
    <property type="molecule type" value="Genomic_DNA"/>
</dbReference>
<evidence type="ECO:0000256" key="4">
    <source>
        <dbReference type="ARBA" id="ARBA00022692"/>
    </source>
</evidence>
<dbReference type="Proteomes" id="UP000663860">
    <property type="component" value="Unassembled WGS sequence"/>
</dbReference>
<dbReference type="FunFam" id="3.40.50.300:FF:000335">
    <property type="entry name" value="ATP binding cassette subfamily A member 5"/>
    <property type="match status" value="1"/>
</dbReference>
<dbReference type="AlphaFoldDB" id="A0A815GR83"/>
<evidence type="ECO:0000256" key="1">
    <source>
        <dbReference type="ARBA" id="ARBA00004141"/>
    </source>
</evidence>
<reference evidence="11" key="1">
    <citation type="submission" date="2021-02" db="EMBL/GenBank/DDBJ databases">
        <authorList>
            <person name="Nowell W R."/>
        </authorList>
    </citation>
    <scope>NUCLEOTIDE SEQUENCE</scope>
</reference>
<dbReference type="InterPro" id="IPR056264">
    <property type="entry name" value="R2_ABCA1-4-like"/>
</dbReference>
<evidence type="ECO:0000256" key="9">
    <source>
        <dbReference type="SAM" id="Phobius"/>
    </source>
</evidence>
<dbReference type="GO" id="GO:0016020">
    <property type="term" value="C:membrane"/>
    <property type="evidence" value="ECO:0007669"/>
    <property type="project" value="UniProtKB-SubCell"/>
</dbReference>
<dbReference type="SUPFAM" id="SSF52540">
    <property type="entry name" value="P-loop containing nucleoside triphosphate hydrolases"/>
    <property type="match status" value="1"/>
</dbReference>
<dbReference type="CDD" id="cd03263">
    <property type="entry name" value="ABC_subfamily_A"/>
    <property type="match status" value="1"/>
</dbReference>
<name>A0A815GR83_9BILA</name>
<keyword evidence="8 9" id="KW-0472">Membrane</keyword>
<evidence type="ECO:0000256" key="2">
    <source>
        <dbReference type="ARBA" id="ARBA00008869"/>
    </source>
</evidence>
<dbReference type="GO" id="GO:0140359">
    <property type="term" value="F:ABC-type transporter activity"/>
    <property type="evidence" value="ECO:0007669"/>
    <property type="project" value="InterPro"/>
</dbReference>
<evidence type="ECO:0000256" key="8">
    <source>
        <dbReference type="ARBA" id="ARBA00023136"/>
    </source>
</evidence>
<evidence type="ECO:0000313" key="13">
    <source>
        <dbReference type="Proteomes" id="UP000663860"/>
    </source>
</evidence>
<dbReference type="Pfam" id="PF00005">
    <property type="entry name" value="ABC_tran"/>
    <property type="match status" value="1"/>
</dbReference>
<dbReference type="PROSITE" id="PS50893">
    <property type="entry name" value="ABC_TRANSPORTER_2"/>
    <property type="match status" value="1"/>
</dbReference>
<evidence type="ECO:0000256" key="5">
    <source>
        <dbReference type="ARBA" id="ARBA00022741"/>
    </source>
</evidence>
<dbReference type="GO" id="GO:0005524">
    <property type="term" value="F:ATP binding"/>
    <property type="evidence" value="ECO:0007669"/>
    <property type="project" value="UniProtKB-KW"/>
</dbReference>
<protein>
    <recommendedName>
        <fullName evidence="10">ABC transporter domain-containing protein</fullName>
    </recommendedName>
</protein>
<evidence type="ECO:0000313" key="11">
    <source>
        <dbReference type="EMBL" id="CAF1343722.1"/>
    </source>
</evidence>
<evidence type="ECO:0000259" key="10">
    <source>
        <dbReference type="PROSITE" id="PS50893"/>
    </source>
</evidence>
<keyword evidence="7 9" id="KW-1133">Transmembrane helix</keyword>
<dbReference type="Proteomes" id="UP000663868">
    <property type="component" value="Unassembled WGS sequence"/>
</dbReference>
<comment type="caution">
    <text evidence="11">The sequence shown here is derived from an EMBL/GenBank/DDBJ whole genome shotgun (WGS) entry which is preliminary data.</text>
</comment>
<organism evidence="11 13">
    <name type="scientific">Adineta steineri</name>
    <dbReference type="NCBI Taxonomy" id="433720"/>
    <lineage>
        <taxon>Eukaryota</taxon>
        <taxon>Metazoa</taxon>
        <taxon>Spiralia</taxon>
        <taxon>Gnathifera</taxon>
        <taxon>Rotifera</taxon>
        <taxon>Eurotatoria</taxon>
        <taxon>Bdelloidea</taxon>
        <taxon>Adinetida</taxon>
        <taxon>Adinetidae</taxon>
        <taxon>Adineta</taxon>
    </lineage>
</organism>
<feature type="domain" description="ABC transporter" evidence="10">
    <location>
        <begin position="89"/>
        <end position="320"/>
    </location>
</feature>
<keyword evidence="3" id="KW-0813">Transport</keyword>
<keyword evidence="5" id="KW-0547">Nucleotide-binding</keyword>
<gene>
    <name evidence="11" type="ORF">IZO911_LOCUS36375</name>
    <name evidence="12" type="ORF">KXQ929_LOCUS32758</name>
</gene>
<feature type="transmembrane region" description="Helical" evidence="9">
    <location>
        <begin position="20"/>
        <end position="39"/>
    </location>
</feature>
<dbReference type="Pfam" id="PF23321">
    <property type="entry name" value="R1_ABCA1"/>
    <property type="match status" value="1"/>
</dbReference>
<dbReference type="PANTHER" id="PTHR19229">
    <property type="entry name" value="ATP-BINDING CASSETTE TRANSPORTER SUBFAMILY A ABCA"/>
    <property type="match status" value="1"/>
</dbReference>
<comment type="subcellular location">
    <subcellularLocation>
        <location evidence="1">Membrane</location>
        <topology evidence="1">Multi-pass membrane protein</topology>
    </subcellularLocation>
</comment>
<dbReference type="InterPro" id="IPR003593">
    <property type="entry name" value="AAA+_ATPase"/>
</dbReference>
<dbReference type="SMART" id="SM00382">
    <property type="entry name" value="AAA"/>
    <property type="match status" value="1"/>
</dbReference>